<dbReference type="AlphaFoldDB" id="A0A0E9WR22"/>
<organism evidence="1">
    <name type="scientific">Anguilla anguilla</name>
    <name type="common">European freshwater eel</name>
    <name type="synonym">Muraena anguilla</name>
    <dbReference type="NCBI Taxonomy" id="7936"/>
    <lineage>
        <taxon>Eukaryota</taxon>
        <taxon>Metazoa</taxon>
        <taxon>Chordata</taxon>
        <taxon>Craniata</taxon>
        <taxon>Vertebrata</taxon>
        <taxon>Euteleostomi</taxon>
        <taxon>Actinopterygii</taxon>
        <taxon>Neopterygii</taxon>
        <taxon>Teleostei</taxon>
        <taxon>Anguilliformes</taxon>
        <taxon>Anguillidae</taxon>
        <taxon>Anguilla</taxon>
    </lineage>
</organism>
<sequence>MEQMIALLKRYNHLKEHRPTFSLGESRNCRNVDIFLVYFV</sequence>
<reference evidence="1" key="1">
    <citation type="submission" date="2014-11" db="EMBL/GenBank/DDBJ databases">
        <authorList>
            <person name="Amaro Gonzalez C."/>
        </authorList>
    </citation>
    <scope>NUCLEOTIDE SEQUENCE</scope>
</reference>
<evidence type="ECO:0000313" key="1">
    <source>
        <dbReference type="EMBL" id="JAH91908.1"/>
    </source>
</evidence>
<reference evidence="1" key="2">
    <citation type="journal article" date="2015" name="Fish Shellfish Immunol.">
        <title>Early steps in the European eel (Anguilla anguilla)-Vibrio vulnificus interaction in the gills: Role of the RtxA13 toxin.</title>
        <authorList>
            <person name="Callol A."/>
            <person name="Pajuelo D."/>
            <person name="Ebbesson L."/>
            <person name="Teles M."/>
            <person name="MacKenzie S."/>
            <person name="Amaro C."/>
        </authorList>
    </citation>
    <scope>NUCLEOTIDE SEQUENCE</scope>
</reference>
<accession>A0A0E9WR22</accession>
<proteinExistence type="predicted"/>
<name>A0A0E9WR22_ANGAN</name>
<protein>
    <submittedName>
        <fullName evidence="1">Uncharacterized protein</fullName>
    </submittedName>
</protein>
<dbReference type="EMBL" id="GBXM01016669">
    <property type="protein sequence ID" value="JAH91908.1"/>
    <property type="molecule type" value="Transcribed_RNA"/>
</dbReference>